<reference evidence="5 6" key="1">
    <citation type="submission" date="2018-02" db="EMBL/GenBank/DDBJ databases">
        <title>A novel lanthanide dependent methylotroph, Methylotenera sp. La3113.</title>
        <authorList>
            <person name="Lv H."/>
            <person name="Tani A."/>
        </authorList>
    </citation>
    <scope>NUCLEOTIDE SEQUENCE [LARGE SCALE GENOMIC DNA]</scope>
    <source>
        <strain evidence="5 6">La3113</strain>
    </source>
</reference>
<keyword evidence="2 4" id="KW-0378">Hydrolase</keyword>
<evidence type="ECO:0000256" key="4">
    <source>
        <dbReference type="HAMAP-Rule" id="MF_00528"/>
    </source>
</evidence>
<evidence type="ECO:0000313" key="6">
    <source>
        <dbReference type="Proteomes" id="UP000297706"/>
    </source>
</evidence>
<evidence type="ECO:0000256" key="3">
    <source>
        <dbReference type="ARBA" id="ARBA00023080"/>
    </source>
</evidence>
<dbReference type="NCBIfam" id="TIGR00172">
    <property type="entry name" value="maf"/>
    <property type="match status" value="1"/>
</dbReference>
<dbReference type="PANTHER" id="PTHR43213">
    <property type="entry name" value="BIFUNCTIONAL DTTP/UTP PYROPHOSPHATASE/METHYLTRANSFERASE PROTEIN-RELATED"/>
    <property type="match status" value="1"/>
</dbReference>
<dbReference type="InterPro" id="IPR003697">
    <property type="entry name" value="Maf-like"/>
</dbReference>
<feature type="site" description="Important for substrate specificity" evidence="4">
    <location>
        <position position="163"/>
    </location>
</feature>
<accession>A0A4Y9VV52</accession>
<protein>
    <recommendedName>
        <fullName evidence="4">dTTP/UTP pyrophosphatase</fullName>
        <shortName evidence="4">dTTPase/UTPase</shortName>
        <ecNumber evidence="4">3.6.1.9</ecNumber>
    </recommendedName>
    <alternativeName>
        <fullName evidence="4">Nucleoside triphosphate pyrophosphatase</fullName>
    </alternativeName>
    <alternativeName>
        <fullName evidence="4">Nucleotide pyrophosphatase</fullName>
        <shortName evidence="4">Nucleotide PPase</shortName>
    </alternativeName>
</protein>
<comment type="similarity">
    <text evidence="4">Belongs to the Maf family. YhdE subfamily.</text>
</comment>
<dbReference type="GO" id="GO:0009117">
    <property type="term" value="P:nucleotide metabolic process"/>
    <property type="evidence" value="ECO:0007669"/>
    <property type="project" value="UniProtKB-KW"/>
</dbReference>
<dbReference type="SUPFAM" id="SSF52972">
    <property type="entry name" value="ITPase-like"/>
    <property type="match status" value="1"/>
</dbReference>
<evidence type="ECO:0000256" key="2">
    <source>
        <dbReference type="ARBA" id="ARBA00022801"/>
    </source>
</evidence>
<feature type="site" description="Important for substrate specificity" evidence="4">
    <location>
        <position position="81"/>
    </location>
</feature>
<comment type="cofactor">
    <cofactor evidence="1 4">
        <name>a divalent metal cation</name>
        <dbReference type="ChEBI" id="CHEBI:60240"/>
    </cofactor>
</comment>
<dbReference type="CDD" id="cd00555">
    <property type="entry name" value="Maf"/>
    <property type="match status" value="1"/>
</dbReference>
<evidence type="ECO:0000313" key="5">
    <source>
        <dbReference type="EMBL" id="TFW73330.1"/>
    </source>
</evidence>
<gene>
    <name evidence="5" type="ORF">C3Y98_00135</name>
</gene>
<comment type="caution">
    <text evidence="4">Lacks conserved residue(s) required for the propagation of feature annotation.</text>
</comment>
<dbReference type="EMBL" id="PQVH01000001">
    <property type="protein sequence ID" value="TFW73330.1"/>
    <property type="molecule type" value="Genomic_DNA"/>
</dbReference>
<comment type="catalytic activity">
    <reaction evidence="4">
        <text>dTTP + H2O = dTMP + diphosphate + H(+)</text>
        <dbReference type="Rhea" id="RHEA:28534"/>
        <dbReference type="ChEBI" id="CHEBI:15377"/>
        <dbReference type="ChEBI" id="CHEBI:15378"/>
        <dbReference type="ChEBI" id="CHEBI:33019"/>
        <dbReference type="ChEBI" id="CHEBI:37568"/>
        <dbReference type="ChEBI" id="CHEBI:63528"/>
        <dbReference type="EC" id="3.6.1.9"/>
    </reaction>
</comment>
<dbReference type="GO" id="GO:0036221">
    <property type="term" value="F:UTP diphosphatase activity"/>
    <property type="evidence" value="ECO:0007669"/>
    <property type="project" value="RHEA"/>
</dbReference>
<dbReference type="GO" id="GO:0036218">
    <property type="term" value="F:dTTP diphosphatase activity"/>
    <property type="evidence" value="ECO:0007669"/>
    <property type="project" value="RHEA"/>
</dbReference>
<dbReference type="PANTHER" id="PTHR43213:SF5">
    <property type="entry name" value="BIFUNCTIONAL DTTP_UTP PYROPHOSPHATASE_METHYLTRANSFERASE PROTEIN-RELATED"/>
    <property type="match status" value="1"/>
</dbReference>
<feature type="active site" description="Proton acceptor" evidence="4">
    <location>
        <position position="80"/>
    </location>
</feature>
<dbReference type="RefSeq" id="WP_135276113.1">
    <property type="nucleotide sequence ID" value="NZ_PQVH01000001.1"/>
</dbReference>
<dbReference type="Proteomes" id="UP000297706">
    <property type="component" value="Unassembled WGS sequence"/>
</dbReference>
<dbReference type="GO" id="GO:0005737">
    <property type="term" value="C:cytoplasm"/>
    <property type="evidence" value="ECO:0007669"/>
    <property type="project" value="UniProtKB-SubCell"/>
</dbReference>
<evidence type="ECO:0000256" key="1">
    <source>
        <dbReference type="ARBA" id="ARBA00001968"/>
    </source>
</evidence>
<keyword evidence="6" id="KW-1185">Reference proteome</keyword>
<name>A0A4Y9VV52_9PROT</name>
<dbReference type="Pfam" id="PF02545">
    <property type="entry name" value="Maf"/>
    <property type="match status" value="1"/>
</dbReference>
<comment type="caution">
    <text evidence="5">The sequence shown here is derived from an EMBL/GenBank/DDBJ whole genome shotgun (WGS) entry which is preliminary data.</text>
</comment>
<dbReference type="InterPro" id="IPR029001">
    <property type="entry name" value="ITPase-like_fam"/>
</dbReference>
<dbReference type="EC" id="3.6.1.9" evidence="4"/>
<dbReference type="Gene3D" id="3.90.950.10">
    <property type="match status" value="1"/>
</dbReference>
<proteinExistence type="inferred from homology"/>
<comment type="subcellular location">
    <subcellularLocation>
        <location evidence="4">Cytoplasm</location>
    </subcellularLocation>
</comment>
<comment type="catalytic activity">
    <reaction evidence="4">
        <text>UTP + H2O = UMP + diphosphate + H(+)</text>
        <dbReference type="Rhea" id="RHEA:29395"/>
        <dbReference type="ChEBI" id="CHEBI:15377"/>
        <dbReference type="ChEBI" id="CHEBI:15378"/>
        <dbReference type="ChEBI" id="CHEBI:33019"/>
        <dbReference type="ChEBI" id="CHEBI:46398"/>
        <dbReference type="ChEBI" id="CHEBI:57865"/>
        <dbReference type="EC" id="3.6.1.9"/>
    </reaction>
</comment>
<dbReference type="PIRSF" id="PIRSF006305">
    <property type="entry name" value="Maf"/>
    <property type="match status" value="1"/>
</dbReference>
<organism evidence="5 6">
    <name type="scientific">Methylotenera oryzisoli</name>
    <dbReference type="NCBI Taxonomy" id="2080758"/>
    <lineage>
        <taxon>Bacteria</taxon>
        <taxon>Pseudomonadati</taxon>
        <taxon>Pseudomonadota</taxon>
        <taxon>Betaproteobacteria</taxon>
        <taxon>Nitrosomonadales</taxon>
        <taxon>Methylophilaceae</taxon>
        <taxon>Methylotenera</taxon>
    </lineage>
</organism>
<dbReference type="HAMAP" id="MF_00528">
    <property type="entry name" value="Maf"/>
    <property type="match status" value="1"/>
</dbReference>
<dbReference type="AlphaFoldDB" id="A0A4Y9VV52"/>
<keyword evidence="3 4" id="KW-0546">Nucleotide metabolism</keyword>
<comment type="function">
    <text evidence="4">Nucleoside triphosphate pyrophosphatase that hydrolyzes dTTP and UTP. May have a dual role in cell division arrest and in preventing the incorporation of modified nucleotides into cellular nucleic acids.</text>
</comment>
<keyword evidence="4" id="KW-0963">Cytoplasm</keyword>
<sequence length="200" mass="21841">MWKNNHKNSTIILASRSPRRVELLKQIGLDCKIFPADIDESQLLDESPVQYVTRLAREKAAACTALLAEEYLDYPILAADTTVALSGMVLGKPIDDDDARDMLNKLAAGMHQVHTAVALSFNGAIEVLLSSTNVEMMPLSAEQIEKYIATGDHRDKAGSYGIQGLAGAWIKRIEGSYTGVMGLPIFETAALLRKHCIITI</sequence>
<dbReference type="OrthoDB" id="9807767at2"/>
<feature type="site" description="Important for substrate specificity" evidence="4">
    <location>
        <position position="19"/>
    </location>
</feature>